<organism evidence="2 3">
    <name type="scientific">Clostridium muellerianum</name>
    <dbReference type="NCBI Taxonomy" id="2716538"/>
    <lineage>
        <taxon>Bacteria</taxon>
        <taxon>Bacillati</taxon>
        <taxon>Bacillota</taxon>
        <taxon>Clostridia</taxon>
        <taxon>Eubacteriales</taxon>
        <taxon>Clostridiaceae</taxon>
        <taxon>Clostridium</taxon>
    </lineage>
</organism>
<evidence type="ECO:0000313" key="3">
    <source>
        <dbReference type="Proteomes" id="UP000537131"/>
    </source>
</evidence>
<comment type="caution">
    <text evidence="2">The sequence shown here is derived from an EMBL/GenBank/DDBJ whole genome shotgun (WGS) entry which is preliminary data.</text>
</comment>
<protein>
    <submittedName>
        <fullName evidence="2">Uncharacterized protein</fullName>
    </submittedName>
</protein>
<sequence length="137" mass="16331">MNKEEKYKVILVICITFFIVFLFYNYFFIRQKFKYNTKLSNLEQIEKSKEADSRSIECSDIVRFLQDEQGIEEIKFNNKKSSEVTEIEVKNNWDVLKTTDVFKKIQNKNMSTDIKKLYIEKGIGDGIMTQINMKVQK</sequence>
<evidence type="ECO:0000313" key="2">
    <source>
        <dbReference type="EMBL" id="NMM61387.1"/>
    </source>
</evidence>
<name>A0A7Y0EDF0_9CLOT</name>
<reference evidence="2 3" key="1">
    <citation type="submission" date="2020-04" db="EMBL/GenBank/DDBJ databases">
        <authorList>
            <person name="Doyle D.A."/>
        </authorList>
    </citation>
    <scope>NUCLEOTIDE SEQUENCE [LARGE SCALE GENOMIC DNA]</scope>
    <source>
        <strain evidence="2 3">P21</strain>
    </source>
</reference>
<evidence type="ECO:0000256" key="1">
    <source>
        <dbReference type="SAM" id="Phobius"/>
    </source>
</evidence>
<keyword evidence="3" id="KW-1185">Reference proteome</keyword>
<dbReference type="AlphaFoldDB" id="A0A7Y0EDF0"/>
<dbReference type="RefSeq" id="WP_169295998.1">
    <property type="nucleotide sequence ID" value="NZ_JABBNI010000004.1"/>
</dbReference>
<dbReference type="EMBL" id="JABBNI010000004">
    <property type="protein sequence ID" value="NMM61387.1"/>
    <property type="molecule type" value="Genomic_DNA"/>
</dbReference>
<gene>
    <name evidence="2" type="ORF">HBE96_01465</name>
</gene>
<keyword evidence="1" id="KW-0472">Membrane</keyword>
<reference evidence="2 3" key="2">
    <citation type="submission" date="2020-06" db="EMBL/GenBank/DDBJ databases">
        <title>Complete Genome Sequence of Clostridium muelleri sp. nov. P21T, an Acid-Alcohol Producing Acetogen Isolated from Old Hay.</title>
        <authorList>
            <person name="Duncan K.E."/>
            <person name="Tanner R.S."/>
        </authorList>
    </citation>
    <scope>NUCLEOTIDE SEQUENCE [LARGE SCALE GENOMIC DNA]</scope>
    <source>
        <strain evidence="2 3">P21</strain>
    </source>
</reference>
<proteinExistence type="predicted"/>
<dbReference type="Proteomes" id="UP000537131">
    <property type="component" value="Unassembled WGS sequence"/>
</dbReference>
<keyword evidence="1" id="KW-0812">Transmembrane</keyword>
<keyword evidence="1" id="KW-1133">Transmembrane helix</keyword>
<feature type="transmembrane region" description="Helical" evidence="1">
    <location>
        <begin position="6"/>
        <end position="29"/>
    </location>
</feature>
<accession>A0A7Y0EDF0</accession>